<keyword evidence="1" id="KW-0812">Transmembrane</keyword>
<proteinExistence type="predicted"/>
<dbReference type="Proteomes" id="UP000264062">
    <property type="component" value="Unassembled WGS sequence"/>
</dbReference>
<dbReference type="AlphaFoldDB" id="A0A350HBT6"/>
<reference evidence="2 3" key="1">
    <citation type="journal article" date="2018" name="Nat. Biotechnol.">
        <title>A standardized bacterial taxonomy based on genome phylogeny substantially revises the tree of life.</title>
        <authorList>
            <person name="Parks D.H."/>
            <person name="Chuvochina M."/>
            <person name="Waite D.W."/>
            <person name="Rinke C."/>
            <person name="Skarshewski A."/>
            <person name="Chaumeil P.A."/>
            <person name="Hugenholtz P."/>
        </authorList>
    </citation>
    <scope>NUCLEOTIDE SEQUENCE [LARGE SCALE GENOMIC DNA]</scope>
    <source>
        <strain evidence="2">UBA9956</strain>
    </source>
</reference>
<accession>A0A350HBT6</accession>
<gene>
    <name evidence="2" type="ORF">DCW38_07490</name>
</gene>
<keyword evidence="1" id="KW-0472">Membrane</keyword>
<organism evidence="2 3">
    <name type="scientific">candidate division WOR-3 bacterium</name>
    <dbReference type="NCBI Taxonomy" id="2052148"/>
    <lineage>
        <taxon>Bacteria</taxon>
        <taxon>Bacteria division WOR-3</taxon>
    </lineage>
</organism>
<name>A0A350HBT6_UNCW3</name>
<protein>
    <submittedName>
        <fullName evidence="2">Uncharacterized protein</fullName>
    </submittedName>
</protein>
<evidence type="ECO:0000313" key="3">
    <source>
        <dbReference type="Proteomes" id="UP000264062"/>
    </source>
</evidence>
<evidence type="ECO:0000313" key="2">
    <source>
        <dbReference type="EMBL" id="HAV93002.1"/>
    </source>
</evidence>
<comment type="caution">
    <text evidence="2">The sequence shown here is derived from an EMBL/GenBank/DDBJ whole genome shotgun (WGS) entry which is preliminary data.</text>
</comment>
<evidence type="ECO:0000256" key="1">
    <source>
        <dbReference type="SAM" id="Phobius"/>
    </source>
</evidence>
<feature type="transmembrane region" description="Helical" evidence="1">
    <location>
        <begin position="86"/>
        <end position="107"/>
    </location>
</feature>
<sequence length="239" mass="28935">MRIYVFANYRESLLKKEKEKMKNENVLSEKRVNRDSLAKLYERYAYASLYLGYFDFCVKRSLPTFLILFVLFAFGFLGGFEKLLNILVYVLVILLTIKLIHEILALIEKHYQKMVYDDSRIFYKMHVWEVNSNMTGYYLNQPVPEKLKDLKKLPYSLTFRTIYYNGMQPVKKSFLKFCADYYYRKFIPNFILGKFEKLFEPLEEFYKYTKILEFSGLSDKFKLMMYEVTKDKIEEEEDE</sequence>
<feature type="transmembrane region" description="Helical" evidence="1">
    <location>
        <begin position="62"/>
        <end position="80"/>
    </location>
</feature>
<keyword evidence="1" id="KW-1133">Transmembrane helix</keyword>
<dbReference type="EMBL" id="DMZY01000220">
    <property type="protein sequence ID" value="HAV93002.1"/>
    <property type="molecule type" value="Genomic_DNA"/>
</dbReference>